<gene>
    <name evidence="3" type="ORF">MNOR_LOCUS31251</name>
</gene>
<sequence>MSMLLVVVLSGISATLPIFGLDLESRPFNYPSQCQSNKYFDSVSLQFTDCPANQTSITGKEICSCVPGFRVVYESNGMKKKCEACPANQVTSQDGRQCVPCEVDSLYNATSKTCQSCNKSIEAVLIDRAIDGNSLGIMKCVTCSNNTSADVDLCVPCHSSLFTAGKGLCICPSNTHLLIGGICVPSSEVADIPIADSSYKVEYDNGVVVKTSIYFESYYRSSAHSCTFSENKTACQVLSNMCVLLHNSFDNELNACGFYRSRFGENYINLPDKVPWLYYPEGESESYLKKTKIKTHFSFKKNNINSKFNFTVAKYSSAGKLLQYGPLQDILKICPQIDSHLDSALVFGTTFSQSCLIDVDDIWDTFETEFFDVFLKYYDDDEENMYAIPVLNLNYRQDKSFLNRQSRSKWQLTRRFFVYDNLSGKESVSLNTGDNIDRTKVVRYIKNIEIFVQLQEGGGQENHGRIYPPLIRIEYNELEHKEYGMGKKVRTTFKLTYTMNFNKIQADLSIAVGVMSAFATLLALIQTWSWSRRSGKLTIDLLTIIHLILVECGNLANVIFAVMFFACFYWTVFFKRQDVVYMFLLTHYQEDIIKNYIIAAFILKSIQIIHIIISQISIDMFIIDWEQPRPKNSLPHPQFTVNTEENEKKNEQPISIWRTYFISNEWNELQTHRKVNMCLQLFTTLFFLKVVGFENLASADPYSNFNPDDIEYVPPQSFVCRFAICIIVYSVIVLCQWLFKTVIYERYIENKFEQFVDLCSMANISVFILEYNMFGYYMHGRSVHGYADVDMQTYYDQLKREEEDLCGHRGLEPSSECQTFEVSITYRFRDQYDSILQPVQNFASLQRQGNRRNGGSKMEESVQAHEKMKRFFSMFLQHALKDLDYIVKEKLFLEGVLDLEFQEPEEKCLFFRDNEYSFSRVLLYGQEASFVVFEMLLFTFVDMLSYDTVLASIITYIVSHFIKMIRNAGGRKNVVQKTLVDHRFLI</sequence>
<evidence type="ECO:0000256" key="1">
    <source>
        <dbReference type="SAM" id="Phobius"/>
    </source>
</evidence>
<dbReference type="PANTHER" id="PTHR21274">
    <property type="entry name" value="MECKELIN"/>
    <property type="match status" value="1"/>
</dbReference>
<dbReference type="InterPro" id="IPR019170">
    <property type="entry name" value="Meckelin"/>
</dbReference>
<name>A0AAV2RZ91_MEGNR</name>
<feature type="signal peptide" evidence="2">
    <location>
        <begin position="1"/>
        <end position="20"/>
    </location>
</feature>
<feature type="transmembrane region" description="Helical" evidence="1">
    <location>
        <begin position="508"/>
        <end position="529"/>
    </location>
</feature>
<feature type="chain" id="PRO_5043595600" description="Meckelin" evidence="2">
    <location>
        <begin position="21"/>
        <end position="986"/>
    </location>
</feature>
<keyword evidence="1" id="KW-1133">Transmembrane helix</keyword>
<dbReference type="GO" id="GO:0060271">
    <property type="term" value="P:cilium assembly"/>
    <property type="evidence" value="ECO:0007669"/>
    <property type="project" value="InterPro"/>
</dbReference>
<feature type="transmembrane region" description="Helical" evidence="1">
    <location>
        <begin position="592"/>
        <end position="613"/>
    </location>
</feature>
<keyword evidence="2" id="KW-0732">Signal</keyword>
<dbReference type="AlphaFoldDB" id="A0AAV2RZ91"/>
<dbReference type="EMBL" id="CAXKWB010039917">
    <property type="protein sequence ID" value="CAL4153921.1"/>
    <property type="molecule type" value="Genomic_DNA"/>
</dbReference>
<accession>A0AAV2RZ91</accession>
<feature type="transmembrane region" description="Helical" evidence="1">
    <location>
        <begin position="678"/>
        <end position="698"/>
    </location>
</feature>
<dbReference type="InterPro" id="IPR009030">
    <property type="entry name" value="Growth_fac_rcpt_cys_sf"/>
</dbReference>
<keyword evidence="1" id="KW-0812">Transmembrane</keyword>
<feature type="transmembrane region" description="Helical" evidence="1">
    <location>
        <begin position="541"/>
        <end position="572"/>
    </location>
</feature>
<dbReference type="GO" id="GO:0036038">
    <property type="term" value="C:MKS complex"/>
    <property type="evidence" value="ECO:0007669"/>
    <property type="project" value="InterPro"/>
</dbReference>
<evidence type="ECO:0000313" key="3">
    <source>
        <dbReference type="EMBL" id="CAL4153921.1"/>
    </source>
</evidence>
<dbReference type="Proteomes" id="UP001497623">
    <property type="component" value="Unassembled WGS sequence"/>
</dbReference>
<organism evidence="3 4">
    <name type="scientific">Meganyctiphanes norvegica</name>
    <name type="common">Northern krill</name>
    <name type="synonym">Thysanopoda norvegica</name>
    <dbReference type="NCBI Taxonomy" id="48144"/>
    <lineage>
        <taxon>Eukaryota</taxon>
        <taxon>Metazoa</taxon>
        <taxon>Ecdysozoa</taxon>
        <taxon>Arthropoda</taxon>
        <taxon>Crustacea</taxon>
        <taxon>Multicrustacea</taxon>
        <taxon>Malacostraca</taxon>
        <taxon>Eumalacostraca</taxon>
        <taxon>Eucarida</taxon>
        <taxon>Euphausiacea</taxon>
        <taxon>Euphausiidae</taxon>
        <taxon>Meganyctiphanes</taxon>
    </lineage>
</organism>
<feature type="transmembrane region" description="Helical" evidence="1">
    <location>
        <begin position="944"/>
        <end position="962"/>
    </location>
</feature>
<dbReference type="SUPFAM" id="SSF57184">
    <property type="entry name" value="Growth factor receptor domain"/>
    <property type="match status" value="1"/>
</dbReference>
<dbReference type="PANTHER" id="PTHR21274:SF0">
    <property type="entry name" value="MECKELIN"/>
    <property type="match status" value="1"/>
</dbReference>
<evidence type="ECO:0000313" key="4">
    <source>
        <dbReference type="Proteomes" id="UP001497623"/>
    </source>
</evidence>
<comment type="caution">
    <text evidence="3">The sequence shown here is derived from an EMBL/GenBank/DDBJ whole genome shotgun (WGS) entry which is preliminary data.</text>
</comment>
<feature type="transmembrane region" description="Helical" evidence="1">
    <location>
        <begin position="921"/>
        <end position="938"/>
    </location>
</feature>
<dbReference type="Pfam" id="PF09773">
    <property type="entry name" value="Meckelin"/>
    <property type="match status" value="1"/>
</dbReference>
<evidence type="ECO:0008006" key="5">
    <source>
        <dbReference type="Google" id="ProtNLM"/>
    </source>
</evidence>
<protein>
    <recommendedName>
        <fullName evidence="5">Meckelin</fullName>
    </recommendedName>
</protein>
<reference evidence="3 4" key="1">
    <citation type="submission" date="2024-05" db="EMBL/GenBank/DDBJ databases">
        <authorList>
            <person name="Wallberg A."/>
        </authorList>
    </citation>
    <scope>NUCLEOTIDE SEQUENCE [LARGE SCALE GENOMIC DNA]</scope>
</reference>
<evidence type="ECO:0000256" key="2">
    <source>
        <dbReference type="SAM" id="SignalP"/>
    </source>
</evidence>
<proteinExistence type="predicted"/>
<feature type="transmembrane region" description="Helical" evidence="1">
    <location>
        <begin position="718"/>
        <end position="739"/>
    </location>
</feature>
<keyword evidence="1" id="KW-0472">Membrane</keyword>
<keyword evidence="4" id="KW-1185">Reference proteome</keyword>